<reference evidence="2 3" key="3">
    <citation type="journal article" date="2008" name="BMC Genomics">
        <title>The genome of the versatile nitrogen fixer Azorhizobium caulinodans ORS571.</title>
        <authorList>
            <person name="Lee KB."/>
            <person name="Backer P.D."/>
            <person name="Aono T."/>
            <person name="Liu CT."/>
            <person name="Suzuki S."/>
            <person name="Suzuki T."/>
            <person name="Kaneko T."/>
            <person name="Yamada M."/>
            <person name="Tabata S."/>
            <person name="Kupfer D.M."/>
            <person name="Najar F.Z."/>
            <person name="Wiley G.B."/>
            <person name="Roe B."/>
            <person name="Binnewies T.T."/>
            <person name="Ussery D.W."/>
            <person name="D'Haeze W."/>
            <person name="Herder J.D."/>
            <person name="Gevers D."/>
            <person name="Vereecke D."/>
            <person name="Holsters M."/>
            <person name="Oyaizu H."/>
        </authorList>
    </citation>
    <scope>NUCLEOTIDE SEQUENCE [LARGE SCALE GENOMIC DNA]</scope>
    <source>
        <strain evidence="3">ATCC 43989 / DSM 5975 / JCM 20966 / LMG 6465 / NBRC 14845 / NCIMB 13405 / ORS 571</strain>
    </source>
</reference>
<evidence type="ECO:0000313" key="2">
    <source>
        <dbReference type="EMBL" id="BAF89504.1"/>
    </source>
</evidence>
<reference evidence="3" key="2">
    <citation type="submission" date="2007-04" db="EMBL/GenBank/DDBJ databases">
        <title>Complete genome sequence of the nitrogen-fixing bacterium Azorhizobium caulinodans ORS571.</title>
        <authorList>
            <person name="Lee K.B."/>
            <person name="Backer P.D."/>
            <person name="Aono T."/>
            <person name="Liu C.T."/>
            <person name="Suzuki S."/>
            <person name="Suzuki T."/>
            <person name="Kaneko T."/>
            <person name="Yamada M."/>
            <person name="Tabata S."/>
            <person name="Kupfer D.M."/>
            <person name="Najar F.Z."/>
            <person name="Wiley G.B."/>
            <person name="Roe B."/>
            <person name="Binnewies T."/>
            <person name="Ussery D."/>
            <person name="Vereecke D."/>
            <person name="Gevers D."/>
            <person name="Holsters M."/>
            <person name="Oyaizu H."/>
        </authorList>
    </citation>
    <scope>NUCLEOTIDE SEQUENCE [LARGE SCALE GENOMIC DNA]</scope>
    <source>
        <strain evidence="3">ATCC 43989 / DSM 5975 / JCM 20966 / LMG 6465 / NBRC 14845 / NCIMB 13405 / ORS 571</strain>
    </source>
</reference>
<dbReference type="KEGG" id="azc:AZC_3506"/>
<evidence type="ECO:0000313" key="3">
    <source>
        <dbReference type="Proteomes" id="UP000000270"/>
    </source>
</evidence>
<dbReference type="RefSeq" id="WP_012172029.1">
    <property type="nucleotide sequence ID" value="NC_009937.1"/>
</dbReference>
<dbReference type="STRING" id="438753.AZC_3506"/>
<reference evidence="2 3" key="1">
    <citation type="journal article" date="2007" name="Appl. Environ. Microbiol.">
        <title>Rhizobial factors required for stem nodule maturation and maintenance in Sesbania rostrata-Azorhizobium caulinodans ORS571 symbiosis.</title>
        <authorList>
            <person name="Suzuki S."/>
            <person name="Aono T."/>
            <person name="Lee KB."/>
            <person name="Suzuki T."/>
            <person name="Liu CT."/>
            <person name="Miwa H."/>
            <person name="Wakao S."/>
            <person name="Iki T."/>
            <person name="Oyaizu H."/>
        </authorList>
    </citation>
    <scope>NUCLEOTIDE SEQUENCE [LARGE SCALE GENOMIC DNA]</scope>
    <source>
        <strain evidence="3">ATCC 43989 / DSM 5975 / JCM 20966 / LMG 6465 / NBRC 14845 / NCIMB 13405 / ORS 571</strain>
    </source>
</reference>
<feature type="transmembrane region" description="Helical" evidence="1">
    <location>
        <begin position="38"/>
        <end position="58"/>
    </location>
</feature>
<reference evidence="2 3" key="4">
    <citation type="journal article" date="2009" name="Appl. Environ. Microbiol.">
        <title>Comparative genome-wide transcriptional profiling of Azorhizobium caulinodans ORS571 grown under free-living and symbiotic conditions.</title>
        <authorList>
            <person name="Tsukada S."/>
            <person name="Aono T."/>
            <person name="Akiba N."/>
            <person name="Lee KB."/>
            <person name="Liu CT."/>
            <person name="Toyazaki H."/>
            <person name="Oyaizu H."/>
        </authorList>
    </citation>
    <scope>NUCLEOTIDE SEQUENCE [LARGE SCALE GENOMIC DNA]</scope>
    <source>
        <strain evidence="3">ATCC 43989 / DSM 5975 / JCM 20966 / LMG 6465 / NBRC 14845 / NCIMB 13405 / ORS 571</strain>
    </source>
</reference>
<reference evidence="2 3" key="5">
    <citation type="journal article" date="2010" name="Appl. Environ. Microbiol.">
        <title>phrR-like gene praR of Azorhizobium caulinodans ORS571 is essential for symbiosis with Sesbania rostrata and is involved in expression of reb genes.</title>
        <authorList>
            <person name="Akiba N."/>
            <person name="Aono T."/>
            <person name="Toyazaki H."/>
            <person name="Sato S."/>
            <person name="Oyaizu H."/>
        </authorList>
    </citation>
    <scope>NUCLEOTIDE SEQUENCE [LARGE SCALE GENOMIC DNA]</scope>
    <source>
        <strain evidence="3">ATCC 43989 / DSM 5975 / JCM 20966 / LMG 6465 / NBRC 14845 / NCIMB 13405 / ORS 571</strain>
    </source>
</reference>
<keyword evidence="1" id="KW-0472">Membrane</keyword>
<protein>
    <submittedName>
        <fullName evidence="2">Uncharacterized protein</fullName>
    </submittedName>
</protein>
<evidence type="ECO:0000256" key="1">
    <source>
        <dbReference type="SAM" id="Phobius"/>
    </source>
</evidence>
<dbReference type="InterPro" id="IPR046093">
    <property type="entry name" value="DUF6111"/>
</dbReference>
<dbReference type="eggNOG" id="ENOG5032ZH4">
    <property type="taxonomic scope" value="Bacteria"/>
</dbReference>
<dbReference type="Proteomes" id="UP000000270">
    <property type="component" value="Chromosome"/>
</dbReference>
<reference evidence="2 3" key="6">
    <citation type="journal article" date="2011" name="Appl. Environ. Microbiol.">
        <title>Involvement of the azorhizobial chromosome partition gene (parA) in the onset of bacteroid differentiation during Sesbania rostrata stem nodule development.</title>
        <authorList>
            <person name="Liu CT."/>
            <person name="Lee KB."/>
            <person name="Wang YS."/>
            <person name="Peng MH."/>
            <person name="Lee KT."/>
            <person name="Suzuki S."/>
            <person name="Suzuki T."/>
            <person name="Oyaizu H."/>
        </authorList>
    </citation>
    <scope>NUCLEOTIDE SEQUENCE [LARGE SCALE GENOMIC DNA]</scope>
    <source>
        <strain evidence="3">ATCC 43989 / DSM 5975 / JCM 20966 / LMG 6465 / NBRC 14845 / NCIMB 13405 / ORS 571</strain>
    </source>
</reference>
<feature type="transmembrane region" description="Helical" evidence="1">
    <location>
        <begin position="6"/>
        <end position="26"/>
    </location>
</feature>
<accession>A8IEL2</accession>
<name>A8IEL2_AZOC5</name>
<organism evidence="2 3">
    <name type="scientific">Azorhizobium caulinodans (strain ATCC 43989 / DSM 5975 / JCM 20966 / LMG 6465 / NBRC 14845 / NCIMB 13405 / ORS 571)</name>
    <dbReference type="NCBI Taxonomy" id="438753"/>
    <lineage>
        <taxon>Bacteria</taxon>
        <taxon>Pseudomonadati</taxon>
        <taxon>Pseudomonadota</taxon>
        <taxon>Alphaproteobacteria</taxon>
        <taxon>Hyphomicrobiales</taxon>
        <taxon>Xanthobacteraceae</taxon>
        <taxon>Azorhizobium</taxon>
    </lineage>
</organism>
<proteinExistence type="predicted"/>
<sequence length="86" mass="9364">MIRTVLVETALFLSPFIAYGLILLALRGSVVPAHWSPRALAACAVLAVLLVAAGLWLFEWDQGARPGSRYVPAHMENGVFVPGRYE</sequence>
<keyword evidence="1" id="KW-0812">Transmembrane</keyword>
<dbReference type="AlphaFoldDB" id="A8IEL2"/>
<gene>
    <name evidence="2" type="ordered locus">AZC_3506</name>
</gene>
<keyword evidence="3" id="KW-1185">Reference proteome</keyword>
<keyword evidence="1" id="KW-1133">Transmembrane helix</keyword>
<dbReference type="EMBL" id="AP009384">
    <property type="protein sequence ID" value="BAF89504.1"/>
    <property type="molecule type" value="Genomic_DNA"/>
</dbReference>
<dbReference type="Pfam" id="PF19606">
    <property type="entry name" value="DUF6111"/>
    <property type="match status" value="1"/>
</dbReference>
<dbReference type="HOGENOM" id="CLU_182933_0_0_5"/>